<sequence>MNGTPRALNRIILTLIGLLLIIAGAGVLTLAAVPAAASWWQDYAQRQLDWLLGVEDHTRLLLTSQSWIWLAVAAVFLIVVIGMVTWIGNQGKGRASTLLDYQGNPDDDGAAGAVRLSCAVAEQALKSALQERTDLVGVTVASYDFRKQTAIKIRVLPRQGVSPHVVASDITDLVAALDKLLGFEVPILLSIGSGARSRFTKAERVR</sequence>
<organism evidence="1 2">
    <name type="scientific">Arthrobacter psychrochitiniphilus</name>
    <dbReference type="NCBI Taxonomy" id="291045"/>
    <lineage>
        <taxon>Bacteria</taxon>
        <taxon>Bacillati</taxon>
        <taxon>Actinomycetota</taxon>
        <taxon>Actinomycetes</taxon>
        <taxon>Micrococcales</taxon>
        <taxon>Micrococcaceae</taxon>
        <taxon>Arthrobacter</taxon>
    </lineage>
</organism>
<accession>A0A2V3DU85</accession>
<reference evidence="1 2" key="1">
    <citation type="submission" date="2018-05" db="EMBL/GenBank/DDBJ databases">
        <title>Genetic diversity of glacier-inhabiting Cryobacterium bacteria in China and description of Cryobacterium mengkeensis sp. nov. and Arthrobacter glacialis sp. nov.</title>
        <authorList>
            <person name="Liu Q."/>
            <person name="Xin Y.-H."/>
        </authorList>
    </citation>
    <scope>NUCLEOTIDE SEQUENCE [LARGE SCALE GENOMIC DNA]</scope>
    <source>
        <strain evidence="1 2">GP3</strain>
    </source>
</reference>
<gene>
    <name evidence="1" type="ORF">CVS29_08385</name>
</gene>
<evidence type="ECO:0008006" key="3">
    <source>
        <dbReference type="Google" id="ProtNLM"/>
    </source>
</evidence>
<evidence type="ECO:0000313" key="1">
    <source>
        <dbReference type="EMBL" id="PXA66001.1"/>
    </source>
</evidence>
<name>A0A2V3DU85_9MICC</name>
<dbReference type="RefSeq" id="WP_110105866.1">
    <property type="nucleotide sequence ID" value="NZ_JACBZZ010000001.1"/>
</dbReference>
<dbReference type="OrthoDB" id="5123397at2"/>
<protein>
    <recommendedName>
        <fullName evidence="3">Alkaline shock response membrane anchor protein AmaP</fullName>
    </recommendedName>
</protein>
<keyword evidence="2" id="KW-1185">Reference proteome</keyword>
<dbReference type="EMBL" id="QHLZ01000004">
    <property type="protein sequence ID" value="PXA66001.1"/>
    <property type="molecule type" value="Genomic_DNA"/>
</dbReference>
<proteinExistence type="predicted"/>
<evidence type="ECO:0000313" key="2">
    <source>
        <dbReference type="Proteomes" id="UP000246303"/>
    </source>
</evidence>
<dbReference type="Proteomes" id="UP000246303">
    <property type="component" value="Unassembled WGS sequence"/>
</dbReference>
<comment type="caution">
    <text evidence="1">The sequence shown here is derived from an EMBL/GenBank/DDBJ whole genome shotgun (WGS) entry which is preliminary data.</text>
</comment>
<dbReference type="AlphaFoldDB" id="A0A2V3DU85"/>